<organism evidence="10 11">
    <name type="scientific">Limulus polyphemus</name>
    <name type="common">Atlantic horseshoe crab</name>
    <dbReference type="NCBI Taxonomy" id="6850"/>
    <lineage>
        <taxon>Eukaryota</taxon>
        <taxon>Metazoa</taxon>
        <taxon>Ecdysozoa</taxon>
        <taxon>Arthropoda</taxon>
        <taxon>Chelicerata</taxon>
        <taxon>Merostomata</taxon>
        <taxon>Xiphosura</taxon>
        <taxon>Limulidae</taxon>
        <taxon>Limulus</taxon>
    </lineage>
</organism>
<dbReference type="PRINTS" id="PR00783">
    <property type="entry name" value="MINTRINSICP"/>
</dbReference>
<feature type="transmembrane region" description="Helical" evidence="9">
    <location>
        <begin position="232"/>
        <end position="252"/>
    </location>
</feature>
<dbReference type="RefSeq" id="XP_013784973.1">
    <property type="nucleotide sequence ID" value="XM_013929519.2"/>
</dbReference>
<dbReference type="CDD" id="cd00333">
    <property type="entry name" value="MIP"/>
    <property type="match status" value="1"/>
</dbReference>
<proteinExistence type="inferred from homology"/>
<dbReference type="GeneID" id="106469066"/>
<dbReference type="Proteomes" id="UP000694941">
    <property type="component" value="Unplaced"/>
</dbReference>
<feature type="transmembrane region" description="Helical" evidence="9">
    <location>
        <begin position="158"/>
        <end position="180"/>
    </location>
</feature>
<comment type="subcellular location">
    <subcellularLocation>
        <location evidence="1">Membrane</location>
        <topology evidence="1">Multi-pass membrane protein</topology>
    </subcellularLocation>
</comment>
<reference evidence="11" key="1">
    <citation type="submission" date="2025-08" db="UniProtKB">
        <authorList>
            <consortium name="RefSeq"/>
        </authorList>
    </citation>
    <scope>IDENTIFICATION</scope>
    <source>
        <tissue evidence="11">Muscle</tissue>
    </source>
</reference>
<feature type="transmembrane region" description="Helical" evidence="9">
    <location>
        <begin position="117"/>
        <end position="138"/>
    </location>
</feature>
<dbReference type="PANTHER" id="PTHR19139">
    <property type="entry name" value="AQUAPORIN TRANSPORTER"/>
    <property type="match status" value="1"/>
</dbReference>
<feature type="transmembrane region" description="Helical" evidence="9">
    <location>
        <begin position="43"/>
        <end position="64"/>
    </location>
</feature>
<evidence type="ECO:0000256" key="3">
    <source>
        <dbReference type="ARBA" id="ARBA00022448"/>
    </source>
</evidence>
<evidence type="ECO:0000256" key="2">
    <source>
        <dbReference type="ARBA" id="ARBA00006175"/>
    </source>
</evidence>
<accession>A0ABM1BMG3</accession>
<keyword evidence="3 7" id="KW-0813">Transport</keyword>
<sequence>MASVTLESFFLQLVNKVENIRDNLNRKKTMKEEIRTLEFWRSIIAECLATFFYVFLLCGAHISWPNVEHTNILVKAFTNGLTIATLVQCFGHISGAHINPAVTFAMFLTQKITPLRAILYVTSQCGGAIAGAALLYGVTIPGHQETLGITVIHPDLGAWQAFGIEFVLTFVIVFTVFATVDSSRRSLGSDAVAIGMAYLAVSLIGLPASGASLNPARSLGPAFVMNKWQRHWVYWFGPLAGGVTAGLIYEYIFDSKKARSLKEALDDLDRVSNTDDDYEDQDRCKMAKDDDELQATGGFRPQYHDNYRLNSNAYSPTVSTYPAPSEPPYGYGGPRSTPLPSCSSGVYDSRYGNGFRTIPSRMEYGPGSVKF</sequence>
<dbReference type="PROSITE" id="PS00221">
    <property type="entry name" value="MIP"/>
    <property type="match status" value="1"/>
</dbReference>
<evidence type="ECO:0000313" key="10">
    <source>
        <dbReference type="Proteomes" id="UP000694941"/>
    </source>
</evidence>
<dbReference type="NCBIfam" id="TIGR00861">
    <property type="entry name" value="MIP"/>
    <property type="match status" value="1"/>
</dbReference>
<feature type="transmembrane region" description="Helical" evidence="9">
    <location>
        <begin position="76"/>
        <end position="96"/>
    </location>
</feature>
<evidence type="ECO:0000256" key="5">
    <source>
        <dbReference type="ARBA" id="ARBA00022989"/>
    </source>
</evidence>
<keyword evidence="10" id="KW-1185">Reference proteome</keyword>
<evidence type="ECO:0000313" key="11">
    <source>
        <dbReference type="RefSeq" id="XP_013784973.1"/>
    </source>
</evidence>
<dbReference type="PANTHER" id="PTHR19139:SF268">
    <property type="entry name" value="NEUROGENIC PROTEIN BIG BRAIN"/>
    <property type="match status" value="1"/>
</dbReference>
<dbReference type="Pfam" id="PF00230">
    <property type="entry name" value="MIP"/>
    <property type="match status" value="1"/>
</dbReference>
<keyword evidence="6 9" id="KW-0472">Membrane</keyword>
<dbReference type="SUPFAM" id="SSF81338">
    <property type="entry name" value="Aquaporin-like"/>
    <property type="match status" value="1"/>
</dbReference>
<dbReference type="InterPro" id="IPR000425">
    <property type="entry name" value="MIP"/>
</dbReference>
<evidence type="ECO:0000256" key="9">
    <source>
        <dbReference type="SAM" id="Phobius"/>
    </source>
</evidence>
<comment type="similarity">
    <text evidence="2 7">Belongs to the MIP/aquaporin (TC 1.A.8) family.</text>
</comment>
<evidence type="ECO:0000256" key="4">
    <source>
        <dbReference type="ARBA" id="ARBA00022692"/>
    </source>
</evidence>
<dbReference type="InterPro" id="IPR023271">
    <property type="entry name" value="Aquaporin-like"/>
</dbReference>
<evidence type="ECO:0000256" key="6">
    <source>
        <dbReference type="ARBA" id="ARBA00023136"/>
    </source>
</evidence>
<feature type="transmembrane region" description="Helical" evidence="9">
    <location>
        <begin position="192"/>
        <end position="212"/>
    </location>
</feature>
<keyword evidence="4 7" id="KW-0812">Transmembrane</keyword>
<evidence type="ECO:0000256" key="1">
    <source>
        <dbReference type="ARBA" id="ARBA00004141"/>
    </source>
</evidence>
<dbReference type="Gene3D" id="1.20.1080.10">
    <property type="entry name" value="Glycerol uptake facilitator protein"/>
    <property type="match status" value="1"/>
</dbReference>
<dbReference type="InterPro" id="IPR022357">
    <property type="entry name" value="MIP_CS"/>
</dbReference>
<keyword evidence="5 9" id="KW-1133">Transmembrane helix</keyword>
<evidence type="ECO:0000256" key="7">
    <source>
        <dbReference type="RuleBase" id="RU000477"/>
    </source>
</evidence>
<evidence type="ECO:0000256" key="8">
    <source>
        <dbReference type="SAM" id="MobiDB-lite"/>
    </source>
</evidence>
<dbReference type="InterPro" id="IPR034294">
    <property type="entry name" value="Aquaporin_transptr"/>
</dbReference>
<gene>
    <name evidence="11" type="primary">LOC106469066</name>
</gene>
<name>A0ABM1BMG3_LIMPO</name>
<feature type="region of interest" description="Disordered" evidence="8">
    <location>
        <begin position="318"/>
        <end position="337"/>
    </location>
</feature>
<protein>
    <submittedName>
        <fullName evidence="11">Neurogenic protein big brain-like</fullName>
    </submittedName>
</protein>